<accession>A0A1Y3KEG9</accession>
<name>A0A1Y3KEG9_PSEPU</name>
<dbReference type="AlphaFoldDB" id="A0A1Y3KEG9"/>
<sequence>MNPYLQEVVDLHVLIEALFARGEGAVESMVERFHPEFSMVTPNGLQVSLKDVATLFAQRAGSQPGLAIELIGLESLAQWPEGALIRYQETHRLPGQSAKTRISTALFSVQGGRILWRHLHETWAA</sequence>
<dbReference type="Gene3D" id="3.10.450.50">
    <property type="match status" value="1"/>
</dbReference>
<comment type="caution">
    <text evidence="1">The sequence shown here is derived from an EMBL/GenBank/DDBJ whole genome shotgun (WGS) entry which is preliminary data.</text>
</comment>
<evidence type="ECO:0008006" key="3">
    <source>
        <dbReference type="Google" id="ProtNLM"/>
    </source>
</evidence>
<reference evidence="1 2" key="1">
    <citation type="submission" date="2017-05" db="EMBL/GenBank/DDBJ databases">
        <title>Whole genome sequence of Pseudomonas putida isolate 1312 commercialized as a biostimulant.</title>
        <authorList>
            <person name="Crovadore J."/>
            <person name="Blanc P."/>
            <person name="Chablais R."/>
            <person name="Cochard B."/>
            <person name="Grizard D."/>
            <person name="Lefort F."/>
        </authorList>
    </citation>
    <scope>NUCLEOTIDE SEQUENCE [LARGE SCALE GENOMIC DNA]</scope>
    <source>
        <strain evidence="1 2">1312</strain>
    </source>
</reference>
<dbReference type="InterPro" id="IPR032710">
    <property type="entry name" value="NTF2-like_dom_sf"/>
</dbReference>
<dbReference type="SUPFAM" id="SSF54427">
    <property type="entry name" value="NTF2-like"/>
    <property type="match status" value="1"/>
</dbReference>
<dbReference type="InterPro" id="IPR016918">
    <property type="entry name" value="UCP029394"/>
</dbReference>
<dbReference type="Proteomes" id="UP000196082">
    <property type="component" value="Unassembled WGS sequence"/>
</dbReference>
<gene>
    <name evidence="1" type="ORF">B8W72_29815</name>
</gene>
<evidence type="ECO:0000313" key="2">
    <source>
        <dbReference type="Proteomes" id="UP000196082"/>
    </source>
</evidence>
<evidence type="ECO:0000313" key="1">
    <source>
        <dbReference type="EMBL" id="OUM22651.1"/>
    </source>
</evidence>
<dbReference type="PIRSF" id="PIRSF029394">
    <property type="entry name" value="UCP029394"/>
    <property type="match status" value="1"/>
</dbReference>
<protein>
    <recommendedName>
        <fullName evidence="3">DUF4440 domain-containing protein</fullName>
    </recommendedName>
</protein>
<dbReference type="RefSeq" id="WP_043199953.1">
    <property type="nucleotide sequence ID" value="NZ_NFSB01000091.1"/>
</dbReference>
<organism evidence="1 2">
    <name type="scientific">Pseudomonas putida</name>
    <name type="common">Arthrobacter siderocapsulatus</name>
    <dbReference type="NCBI Taxonomy" id="303"/>
    <lineage>
        <taxon>Bacteria</taxon>
        <taxon>Pseudomonadati</taxon>
        <taxon>Pseudomonadota</taxon>
        <taxon>Gammaproteobacteria</taxon>
        <taxon>Pseudomonadales</taxon>
        <taxon>Pseudomonadaceae</taxon>
        <taxon>Pseudomonas</taxon>
    </lineage>
</organism>
<dbReference type="EMBL" id="NFSB01000091">
    <property type="protein sequence ID" value="OUM22651.1"/>
    <property type="molecule type" value="Genomic_DNA"/>
</dbReference>
<proteinExistence type="predicted"/>